<dbReference type="Pfam" id="PF00551">
    <property type="entry name" value="Formyl_trans_N"/>
    <property type="match status" value="1"/>
</dbReference>
<name>A0A2N3XWC3_SACSN</name>
<feature type="domain" description="Formyl transferase N-terminal" evidence="1">
    <location>
        <begin position="7"/>
        <end position="176"/>
    </location>
</feature>
<proteinExistence type="predicted"/>
<dbReference type="SUPFAM" id="SSF50486">
    <property type="entry name" value="FMT C-terminal domain-like"/>
    <property type="match status" value="1"/>
</dbReference>
<gene>
    <name evidence="2" type="ORF">A8926_2636</name>
</gene>
<dbReference type="InterPro" id="IPR002376">
    <property type="entry name" value="Formyl_transf_N"/>
</dbReference>
<reference evidence="2" key="1">
    <citation type="submission" date="2017-12" db="EMBL/GenBank/DDBJ databases">
        <title>Sequencing the genomes of 1000 Actinobacteria strains.</title>
        <authorList>
            <person name="Klenk H.-P."/>
        </authorList>
    </citation>
    <scope>NUCLEOTIDE SEQUENCE [LARGE SCALE GENOMIC DNA]</scope>
    <source>
        <strain evidence="2">DSM 44228</strain>
    </source>
</reference>
<evidence type="ECO:0000259" key="1">
    <source>
        <dbReference type="Pfam" id="PF00551"/>
    </source>
</evidence>
<dbReference type="GO" id="GO:0005829">
    <property type="term" value="C:cytosol"/>
    <property type="evidence" value="ECO:0007669"/>
    <property type="project" value="TreeGrafter"/>
</dbReference>
<dbReference type="GO" id="GO:0004479">
    <property type="term" value="F:methionyl-tRNA formyltransferase activity"/>
    <property type="evidence" value="ECO:0007669"/>
    <property type="project" value="TreeGrafter"/>
</dbReference>
<dbReference type="AlphaFoldDB" id="A0A2N3XWC3"/>
<dbReference type="InterPro" id="IPR036477">
    <property type="entry name" value="Formyl_transf_N_sf"/>
</dbReference>
<evidence type="ECO:0000313" key="3">
    <source>
        <dbReference type="Proteomes" id="UP000233786"/>
    </source>
</evidence>
<dbReference type="Gene3D" id="3.40.50.12230">
    <property type="match status" value="1"/>
</dbReference>
<dbReference type="STRING" id="994479.GCA_000194155_02805"/>
<dbReference type="SUPFAM" id="SSF53328">
    <property type="entry name" value="Formyltransferase"/>
    <property type="match status" value="1"/>
</dbReference>
<comment type="caution">
    <text evidence="2">The sequence shown here is derived from an EMBL/GenBank/DDBJ whole genome shotgun (WGS) entry which is preliminary data.</text>
</comment>
<organism evidence="2 3">
    <name type="scientific">Saccharopolyspora spinosa</name>
    <dbReference type="NCBI Taxonomy" id="60894"/>
    <lineage>
        <taxon>Bacteria</taxon>
        <taxon>Bacillati</taxon>
        <taxon>Actinomycetota</taxon>
        <taxon>Actinomycetes</taxon>
        <taxon>Pseudonocardiales</taxon>
        <taxon>Pseudonocardiaceae</taxon>
        <taxon>Saccharopolyspora</taxon>
    </lineage>
</organism>
<dbReference type="EMBL" id="PJNB01000001">
    <property type="protein sequence ID" value="PKW14977.1"/>
    <property type="molecule type" value="Genomic_DNA"/>
</dbReference>
<accession>A0A2N3XWC3</accession>
<dbReference type="InterPro" id="IPR011034">
    <property type="entry name" value="Formyl_transferase-like_C_sf"/>
</dbReference>
<dbReference type="Proteomes" id="UP000233786">
    <property type="component" value="Unassembled WGS sequence"/>
</dbReference>
<dbReference type="OrthoDB" id="9802815at2"/>
<sequence>MPKSPRVVLASFGPDQFATLHSTCEQAGFVPVSYAYSRSKRPRQRSSPNSGRIVGEVLNAIPPGMDLLLPGSADGLATALSGYCPDLVVVYGFSWKLPETVLRLPRYGVINVHTSLLPRYRGPAPVLWAIRNGDADMGVTIHRMDGEFDTGNIIVQRGGIPLDDDITQESLSARINPVIGDLLSIALERVATGFPGTPQDDSEASYAGFMEPGFSHVDWSHTARDIHNQVRTFRHMGSGRGPLGQIDGRWVKILRTSTTRAEGIRVDCADGPLWVTEFVPAEPPATDGPTPR</sequence>
<dbReference type="PANTHER" id="PTHR11138:SF5">
    <property type="entry name" value="METHIONYL-TRNA FORMYLTRANSFERASE, MITOCHONDRIAL"/>
    <property type="match status" value="1"/>
</dbReference>
<dbReference type="PANTHER" id="PTHR11138">
    <property type="entry name" value="METHIONYL-TRNA FORMYLTRANSFERASE"/>
    <property type="match status" value="1"/>
</dbReference>
<evidence type="ECO:0000313" key="2">
    <source>
        <dbReference type="EMBL" id="PKW14977.1"/>
    </source>
</evidence>
<protein>
    <submittedName>
        <fullName evidence="2">Methionyl-tRNA formyltransferase</fullName>
    </submittedName>
</protein>
<keyword evidence="3" id="KW-1185">Reference proteome</keyword>